<name>A0A8D3DYD8_SCOMX</name>
<dbReference type="GeneTree" id="ENSGT01030000235970"/>
<proteinExistence type="predicted"/>
<dbReference type="Proteomes" id="UP000694558">
    <property type="component" value="Chromosome 12"/>
</dbReference>
<dbReference type="Ensembl" id="ENSSMAT00000056757.1">
    <property type="protein sequence ID" value="ENSSMAP00000064547.1"/>
    <property type="gene ID" value="ENSSMAG00000035003.1"/>
</dbReference>
<reference evidence="1" key="1">
    <citation type="submission" date="2023-05" db="EMBL/GenBank/DDBJ databases">
        <title>High-quality long-read genome of Scophthalmus maximus.</title>
        <authorList>
            <person name="Lien S."/>
            <person name="Martinez P."/>
        </authorList>
    </citation>
    <scope>NUCLEOTIDE SEQUENCE [LARGE SCALE GENOMIC DNA]</scope>
</reference>
<evidence type="ECO:0000313" key="1">
    <source>
        <dbReference type="Ensembl" id="ENSSMAP00000064547.1"/>
    </source>
</evidence>
<reference evidence="1" key="2">
    <citation type="submission" date="2025-08" db="UniProtKB">
        <authorList>
            <consortium name="Ensembl"/>
        </authorList>
    </citation>
    <scope>IDENTIFICATION</scope>
</reference>
<organism evidence="1 2">
    <name type="scientific">Scophthalmus maximus</name>
    <name type="common">Turbot</name>
    <name type="synonym">Psetta maxima</name>
    <dbReference type="NCBI Taxonomy" id="52904"/>
    <lineage>
        <taxon>Eukaryota</taxon>
        <taxon>Metazoa</taxon>
        <taxon>Chordata</taxon>
        <taxon>Craniata</taxon>
        <taxon>Vertebrata</taxon>
        <taxon>Euteleostomi</taxon>
        <taxon>Actinopterygii</taxon>
        <taxon>Neopterygii</taxon>
        <taxon>Teleostei</taxon>
        <taxon>Neoteleostei</taxon>
        <taxon>Acanthomorphata</taxon>
        <taxon>Carangaria</taxon>
        <taxon>Pleuronectiformes</taxon>
        <taxon>Pleuronectoidei</taxon>
        <taxon>Scophthalmidae</taxon>
        <taxon>Scophthalmus</taxon>
    </lineage>
</organism>
<protein>
    <submittedName>
        <fullName evidence="1">Uncharacterized protein</fullName>
    </submittedName>
</protein>
<sequence>NVSFVNMCDAKRSHLKTNIPTKVCASQFPYVLHGSGKLFCTSCNIVVVHTRKSSLHRNFSTAKHVQRTAMEGLQTRQVTITEAVASRSVARAERNKLERRACLSPSQRVCAKNPISVGYSAVGNLS</sequence>
<evidence type="ECO:0000313" key="2">
    <source>
        <dbReference type="Proteomes" id="UP000694558"/>
    </source>
</evidence>
<dbReference type="AlphaFoldDB" id="A0A8D3DYD8"/>
<accession>A0A8D3DYD8</accession>